<proteinExistence type="predicted"/>
<evidence type="ECO:0000313" key="4">
    <source>
        <dbReference type="Proteomes" id="UP000499080"/>
    </source>
</evidence>
<sequence>MKTLFHRLVLTIPYYKKRPRWPSGKVAALGSEDSRVPSGKLTGRGNPVVVFRLRAHSVSSSNSDSTEDPPCMWAGVALKLGVGVPTHTSPSSSDRGAKIPDPSKNSSRVASKLDVHVTKLGND</sequence>
<comment type="caution">
    <text evidence="3">The sequence shown here is derived from an EMBL/GenBank/DDBJ whole genome shotgun (WGS) entry which is preliminary data.</text>
</comment>
<keyword evidence="4" id="KW-1185">Reference proteome</keyword>
<accession>A0A4Y2F932</accession>
<evidence type="ECO:0000313" key="2">
    <source>
        <dbReference type="EMBL" id="GBM37924.1"/>
    </source>
</evidence>
<dbReference type="Proteomes" id="UP000499080">
    <property type="component" value="Unassembled WGS sequence"/>
</dbReference>
<feature type="compositionally biased region" description="Basic and acidic residues" evidence="1">
    <location>
        <begin position="111"/>
        <end position="123"/>
    </location>
</feature>
<evidence type="ECO:0000313" key="3">
    <source>
        <dbReference type="EMBL" id="GBM37993.1"/>
    </source>
</evidence>
<name>A0A4Y2F932_ARAVE</name>
<feature type="region of interest" description="Disordered" evidence="1">
    <location>
        <begin position="84"/>
        <end position="123"/>
    </location>
</feature>
<organism evidence="3 4">
    <name type="scientific">Araneus ventricosus</name>
    <name type="common">Orbweaver spider</name>
    <name type="synonym">Epeira ventricosa</name>
    <dbReference type="NCBI Taxonomy" id="182803"/>
    <lineage>
        <taxon>Eukaryota</taxon>
        <taxon>Metazoa</taxon>
        <taxon>Ecdysozoa</taxon>
        <taxon>Arthropoda</taxon>
        <taxon>Chelicerata</taxon>
        <taxon>Arachnida</taxon>
        <taxon>Araneae</taxon>
        <taxon>Araneomorphae</taxon>
        <taxon>Entelegynae</taxon>
        <taxon>Araneoidea</taxon>
        <taxon>Araneidae</taxon>
        <taxon>Araneus</taxon>
    </lineage>
</organism>
<dbReference type="AlphaFoldDB" id="A0A4Y2F932"/>
<reference evidence="3 4" key="1">
    <citation type="journal article" date="2019" name="Sci. Rep.">
        <title>Orb-weaving spider Araneus ventricosus genome elucidates the spidroin gene catalogue.</title>
        <authorList>
            <person name="Kono N."/>
            <person name="Nakamura H."/>
            <person name="Ohtoshi R."/>
            <person name="Moran D.A.P."/>
            <person name="Shinohara A."/>
            <person name="Yoshida Y."/>
            <person name="Fujiwara M."/>
            <person name="Mori M."/>
            <person name="Tomita M."/>
            <person name="Arakawa K."/>
        </authorList>
    </citation>
    <scope>NUCLEOTIDE SEQUENCE [LARGE SCALE GENOMIC DNA]</scope>
</reference>
<evidence type="ECO:0000256" key="1">
    <source>
        <dbReference type="SAM" id="MobiDB-lite"/>
    </source>
</evidence>
<protein>
    <submittedName>
        <fullName evidence="3">Uncharacterized protein</fullName>
    </submittedName>
</protein>
<dbReference type="EMBL" id="BGPR01173162">
    <property type="protein sequence ID" value="GBM37924.1"/>
    <property type="molecule type" value="Genomic_DNA"/>
</dbReference>
<gene>
    <name evidence="2" type="ORF">AVEN_249352_1</name>
    <name evidence="3" type="ORF">AVEN_83778_1</name>
</gene>
<dbReference type="EMBL" id="BGPR01173183">
    <property type="protein sequence ID" value="GBM37993.1"/>
    <property type="molecule type" value="Genomic_DNA"/>
</dbReference>